<dbReference type="OrthoDB" id="9787359at2"/>
<dbReference type="InterPro" id="IPR039246">
    <property type="entry name" value="Flagellar_FlgA"/>
</dbReference>
<keyword evidence="2" id="KW-0969">Cilium</keyword>
<sequence length="286" mass="32706">MKKVLLTLIIFLYGSIVFGSEIVIDRDCLLYSDLFVNGDNSKLTCNFAPGDEKILQYSVLQKILKQNPGLKPKLNSIKKIVVKRKGKLVTEEIVQQLIANLYRKSFPDIEISIEKISMNKGIYFANINDLRLNFMNNDRLGSVYYLLSNGYKNYRIYAYVKGYKEVFVSKERIKKNEPISNKVVKKRVEITRLLGEPVMDIDEYIASRTIPTNRIVTDKYVIKKPDAFKGDYVKLIYKSASIIAVTKGILEQNAYIGNVVKVKNPSSGKFVIAKYVGDKRAIILDY</sequence>
<keyword evidence="2" id="KW-0282">Flagellum</keyword>
<feature type="domain" description="Flagella basal body P-ring formation protein FlgA SAF" evidence="1">
    <location>
        <begin position="165"/>
        <end position="280"/>
    </location>
</feature>
<dbReference type="Gene3D" id="3.90.1210.10">
    <property type="entry name" value="Antifreeze-like/N-acetylneuraminic acid synthase C-terminal domain"/>
    <property type="match status" value="1"/>
</dbReference>
<keyword evidence="2" id="KW-0966">Cell projection</keyword>
<dbReference type="NCBIfam" id="TIGR03170">
    <property type="entry name" value="flgA_cterm"/>
    <property type="match status" value="1"/>
</dbReference>
<organism evidence="2 3">
    <name type="scientific">Deferribacter autotrophicus</name>
    <dbReference type="NCBI Taxonomy" id="500465"/>
    <lineage>
        <taxon>Bacteria</taxon>
        <taxon>Pseudomonadati</taxon>
        <taxon>Deferribacterota</taxon>
        <taxon>Deferribacteres</taxon>
        <taxon>Deferribacterales</taxon>
        <taxon>Deferribacteraceae</taxon>
        <taxon>Deferribacter</taxon>
    </lineage>
</organism>
<evidence type="ECO:0000259" key="1">
    <source>
        <dbReference type="Pfam" id="PF13144"/>
    </source>
</evidence>
<dbReference type="InterPro" id="IPR017585">
    <property type="entry name" value="SAF_FlgA"/>
</dbReference>
<accession>A0A5A8F494</accession>
<reference evidence="2 3" key="1">
    <citation type="submission" date="2019-06" db="EMBL/GenBank/DDBJ databases">
        <title>Genomic insights into carbon and energy metabolism of Deferribacter autotrophicus revealed new metabolic traits in the phylum Deferribacteres.</title>
        <authorList>
            <person name="Slobodkin A.I."/>
            <person name="Slobodkina G.B."/>
            <person name="Allioux M."/>
            <person name="Alain K."/>
            <person name="Jebbar M."/>
            <person name="Shadrin V."/>
            <person name="Kublanov I.V."/>
            <person name="Toshchakov S.V."/>
            <person name="Bonch-Osmolovskaya E.A."/>
        </authorList>
    </citation>
    <scope>NUCLEOTIDE SEQUENCE [LARGE SCALE GENOMIC DNA]</scope>
    <source>
        <strain evidence="2 3">SL50</strain>
    </source>
</reference>
<dbReference type="AlphaFoldDB" id="A0A5A8F494"/>
<comment type="caution">
    <text evidence="2">The sequence shown here is derived from an EMBL/GenBank/DDBJ whole genome shotgun (WGS) entry which is preliminary data.</text>
</comment>
<protein>
    <submittedName>
        <fullName evidence="2">Flagellar basal body P-ring formation protein FlgA</fullName>
    </submittedName>
</protein>
<keyword evidence="3" id="KW-1185">Reference proteome</keyword>
<dbReference type="Pfam" id="PF13144">
    <property type="entry name" value="ChapFlgA"/>
    <property type="match status" value="1"/>
</dbReference>
<dbReference type="PANTHER" id="PTHR36307:SF1">
    <property type="entry name" value="FLAGELLA BASAL BODY P-RING FORMATION PROTEIN FLGA"/>
    <property type="match status" value="1"/>
</dbReference>
<name>A0A5A8F494_9BACT</name>
<dbReference type="Gene3D" id="2.30.30.760">
    <property type="match status" value="1"/>
</dbReference>
<dbReference type="EMBL" id="VFJB01000003">
    <property type="protein sequence ID" value="KAA0258767.1"/>
    <property type="molecule type" value="Genomic_DNA"/>
</dbReference>
<gene>
    <name evidence="2" type="primary">flgA</name>
    <name evidence="2" type="ORF">FHQ18_02135</name>
</gene>
<proteinExistence type="predicted"/>
<evidence type="ECO:0000313" key="3">
    <source>
        <dbReference type="Proteomes" id="UP000322876"/>
    </source>
</evidence>
<evidence type="ECO:0000313" key="2">
    <source>
        <dbReference type="EMBL" id="KAA0258767.1"/>
    </source>
</evidence>
<dbReference type="PANTHER" id="PTHR36307">
    <property type="entry name" value="FLAGELLA BASAL BODY P-RING FORMATION PROTEIN FLGA"/>
    <property type="match status" value="1"/>
</dbReference>
<dbReference type="Proteomes" id="UP000322876">
    <property type="component" value="Unassembled WGS sequence"/>
</dbReference>
<dbReference type="RefSeq" id="WP_149265527.1">
    <property type="nucleotide sequence ID" value="NZ_VFJB01000003.1"/>
</dbReference>
<dbReference type="GO" id="GO:0044780">
    <property type="term" value="P:bacterial-type flagellum assembly"/>
    <property type="evidence" value="ECO:0007669"/>
    <property type="project" value="InterPro"/>
</dbReference>